<gene>
    <name evidence="3" type="ORF">VC83_00872</name>
</gene>
<feature type="chain" id="PRO_5008056608" evidence="2">
    <location>
        <begin position="17"/>
        <end position="104"/>
    </location>
</feature>
<protein>
    <submittedName>
        <fullName evidence="3">Uncharacterized protein</fullName>
    </submittedName>
</protein>
<dbReference type="EMBL" id="KV441387">
    <property type="protein sequence ID" value="OAF62780.1"/>
    <property type="molecule type" value="Genomic_DNA"/>
</dbReference>
<dbReference type="Proteomes" id="UP000077154">
    <property type="component" value="Unassembled WGS sequence"/>
</dbReference>
<dbReference type="AlphaFoldDB" id="A0A177ALS4"/>
<feature type="compositionally biased region" description="Polar residues" evidence="1">
    <location>
        <begin position="69"/>
        <end position="84"/>
    </location>
</feature>
<reference evidence="3" key="1">
    <citation type="submission" date="2016-03" db="EMBL/GenBank/DDBJ databases">
        <title>Updated assembly of Pseudogymnoascus destructans, the fungus causing white-nose syndrome of bats.</title>
        <authorList>
            <person name="Palmer J.M."/>
            <person name="Drees K.P."/>
            <person name="Foster J.T."/>
            <person name="Lindner D.L."/>
        </authorList>
    </citation>
    <scope>NUCLEOTIDE SEQUENCE [LARGE SCALE GENOMIC DNA]</scope>
    <source>
        <strain evidence="3">20631-21</strain>
    </source>
</reference>
<proteinExistence type="predicted"/>
<evidence type="ECO:0000313" key="3">
    <source>
        <dbReference type="EMBL" id="OAF62780.1"/>
    </source>
</evidence>
<evidence type="ECO:0000256" key="2">
    <source>
        <dbReference type="SAM" id="SignalP"/>
    </source>
</evidence>
<dbReference type="OrthoDB" id="3437053at2759"/>
<organism evidence="3">
    <name type="scientific">Pseudogymnoascus destructans</name>
    <dbReference type="NCBI Taxonomy" id="655981"/>
    <lineage>
        <taxon>Eukaryota</taxon>
        <taxon>Fungi</taxon>
        <taxon>Dikarya</taxon>
        <taxon>Ascomycota</taxon>
        <taxon>Pezizomycotina</taxon>
        <taxon>Leotiomycetes</taxon>
        <taxon>Thelebolales</taxon>
        <taxon>Thelebolaceae</taxon>
        <taxon>Pseudogymnoascus</taxon>
    </lineage>
</organism>
<evidence type="ECO:0000256" key="1">
    <source>
        <dbReference type="SAM" id="MobiDB-lite"/>
    </source>
</evidence>
<dbReference type="GeneID" id="36283965"/>
<name>A0A177ALS4_9PEZI</name>
<dbReference type="RefSeq" id="XP_024328051.1">
    <property type="nucleotide sequence ID" value="XM_024464559.1"/>
</dbReference>
<accession>A0A177ALS4</accession>
<dbReference type="VEuPathDB" id="FungiDB:GMDG_00026"/>
<sequence>MAAVVLMAIVVLPMMGYQKYRKHKARKAMKKELGAQPEPPGGHQALWEQFGDHPPSYDDAVGSHPSPPYSSNRPPGYVQRTSGNRGLPVGHLPGPYLSPTAVAL</sequence>
<feature type="signal peptide" evidence="2">
    <location>
        <begin position="1"/>
        <end position="16"/>
    </location>
</feature>
<feature type="region of interest" description="Disordered" evidence="1">
    <location>
        <begin position="27"/>
        <end position="104"/>
    </location>
</feature>
<keyword evidence="2" id="KW-0732">Signal</keyword>